<keyword evidence="3" id="KW-1185">Reference proteome</keyword>
<evidence type="ECO:0000313" key="3">
    <source>
        <dbReference type="Proteomes" id="UP001141327"/>
    </source>
</evidence>
<sequence length="90" mass="9644">MLPGRRVNQLTLPPSGGLQPSDPCFAGITTPAKKISARIAHVGPEGQIQKKKKGLSTNPTRAKTLAHQQADGERNPESKLETIQSPKIQP</sequence>
<feature type="compositionally biased region" description="Basic and acidic residues" evidence="1">
    <location>
        <begin position="70"/>
        <end position="80"/>
    </location>
</feature>
<comment type="caution">
    <text evidence="2">The sequence shown here is derived from an EMBL/GenBank/DDBJ whole genome shotgun (WGS) entry which is preliminary data.</text>
</comment>
<feature type="compositionally biased region" description="Polar residues" evidence="1">
    <location>
        <begin position="81"/>
        <end position="90"/>
    </location>
</feature>
<feature type="region of interest" description="Disordered" evidence="1">
    <location>
        <begin position="1"/>
        <end position="22"/>
    </location>
</feature>
<reference evidence="2" key="1">
    <citation type="journal article" date="2022" name="bioRxiv">
        <title>Genomics of Preaxostyla Flagellates Illuminates Evolutionary Transitions and the Path Towards Mitochondrial Loss.</title>
        <authorList>
            <person name="Novak L.V.F."/>
            <person name="Treitli S.C."/>
            <person name="Pyrih J."/>
            <person name="Halakuc P."/>
            <person name="Pipaliya S.V."/>
            <person name="Vacek V."/>
            <person name="Brzon O."/>
            <person name="Soukal P."/>
            <person name="Eme L."/>
            <person name="Dacks J.B."/>
            <person name="Karnkowska A."/>
            <person name="Elias M."/>
            <person name="Hampl V."/>
        </authorList>
    </citation>
    <scope>NUCLEOTIDE SEQUENCE</scope>
    <source>
        <strain evidence="2">RCP-MX</strain>
    </source>
</reference>
<evidence type="ECO:0000313" key="2">
    <source>
        <dbReference type="EMBL" id="KAJ4456956.1"/>
    </source>
</evidence>
<dbReference type="EMBL" id="JAPMOS010000057">
    <property type="protein sequence ID" value="KAJ4456956.1"/>
    <property type="molecule type" value="Genomic_DNA"/>
</dbReference>
<protein>
    <submittedName>
        <fullName evidence="2">Uncharacterized protein</fullName>
    </submittedName>
</protein>
<name>A0ABQ8UCG3_9EUKA</name>
<proteinExistence type="predicted"/>
<dbReference type="Proteomes" id="UP001141327">
    <property type="component" value="Unassembled WGS sequence"/>
</dbReference>
<gene>
    <name evidence="2" type="ORF">PAPYR_7679</name>
</gene>
<evidence type="ECO:0000256" key="1">
    <source>
        <dbReference type="SAM" id="MobiDB-lite"/>
    </source>
</evidence>
<organism evidence="2 3">
    <name type="scientific">Paratrimastix pyriformis</name>
    <dbReference type="NCBI Taxonomy" id="342808"/>
    <lineage>
        <taxon>Eukaryota</taxon>
        <taxon>Metamonada</taxon>
        <taxon>Preaxostyla</taxon>
        <taxon>Paratrimastigidae</taxon>
        <taxon>Paratrimastix</taxon>
    </lineage>
</organism>
<feature type="region of interest" description="Disordered" evidence="1">
    <location>
        <begin position="41"/>
        <end position="90"/>
    </location>
</feature>
<accession>A0ABQ8UCG3</accession>